<dbReference type="RefSeq" id="WP_099913803.1">
    <property type="nucleotide sequence ID" value="NZ_AWWI01000182.1"/>
</dbReference>
<evidence type="ECO:0000256" key="1">
    <source>
        <dbReference type="ARBA" id="ARBA00023002"/>
    </source>
</evidence>
<keyword evidence="2" id="KW-0520">NAD</keyword>
<accession>A0A2G8QWW4</accession>
<dbReference type="PANTHER" id="PTHR43333:SF1">
    <property type="entry name" value="D-ISOMER SPECIFIC 2-HYDROXYACID DEHYDROGENASE NAD-BINDING DOMAIN-CONTAINING PROTEIN"/>
    <property type="match status" value="1"/>
</dbReference>
<keyword evidence="5" id="KW-1185">Reference proteome</keyword>
<reference evidence="4 5" key="1">
    <citation type="submission" date="2013-09" db="EMBL/GenBank/DDBJ databases">
        <title>Genome sequencing of Phaeobacter antarcticus sp. nov. SM1211.</title>
        <authorList>
            <person name="Zhang X.-Y."/>
            <person name="Liu C."/>
            <person name="Chen X.-L."/>
            <person name="Xie B.-B."/>
            <person name="Qin Q.-L."/>
            <person name="Rong J.-C."/>
            <person name="Zhang Y.-Z."/>
        </authorList>
    </citation>
    <scope>NUCLEOTIDE SEQUENCE [LARGE SCALE GENOMIC DNA]</scope>
    <source>
        <strain evidence="4 5">SM1211</strain>
    </source>
</reference>
<dbReference type="Pfam" id="PF02826">
    <property type="entry name" value="2-Hacid_dh_C"/>
    <property type="match status" value="1"/>
</dbReference>
<dbReference type="EMBL" id="AWWI01000182">
    <property type="protein sequence ID" value="PIL13795.1"/>
    <property type="molecule type" value="Genomic_DNA"/>
</dbReference>
<sequence length="302" mass="32204">MSQSRWTGVVTCRTLDLRARFGAAFTELAPEITLLTPDEVTDPAAVDFVLSWVPPKDAFSPYPNLRGIFSIAAGMDAILACPSLPKNVPVIRVEDPDQAAQMAGFAAFHIVWHHRQMGLHLENQAKGVWKRPASGRSPARVRVGVMGFGLMGRAVALGARALGYPVATLSRNLPPKPEAGMAHFTDAHRAAFLARTDILINVLPMTPATKGLFDIDLFAALPVGAAFIHLGRGAQLDESALLSALETGQISGASLDVFAPEPLVAEHPFWSHPKVFVTPHTASEAEPPAVVANVVKHLSAIG</sequence>
<dbReference type="SUPFAM" id="SSF51735">
    <property type="entry name" value="NAD(P)-binding Rossmann-fold domains"/>
    <property type="match status" value="1"/>
</dbReference>
<proteinExistence type="predicted"/>
<dbReference type="CDD" id="cd12164">
    <property type="entry name" value="GDH_like_2"/>
    <property type="match status" value="1"/>
</dbReference>
<protein>
    <recommendedName>
        <fullName evidence="3">D-isomer specific 2-hydroxyacid dehydrogenase NAD-binding domain-containing protein</fullName>
    </recommendedName>
</protein>
<dbReference type="AlphaFoldDB" id="A0A2G8QWW4"/>
<dbReference type="GO" id="GO:0051287">
    <property type="term" value="F:NAD binding"/>
    <property type="evidence" value="ECO:0007669"/>
    <property type="project" value="InterPro"/>
</dbReference>
<dbReference type="OrthoDB" id="9787219at2"/>
<gene>
    <name evidence="4" type="ORF">P775_27920</name>
</gene>
<keyword evidence="1" id="KW-0560">Oxidoreductase</keyword>
<dbReference type="InterPro" id="IPR006140">
    <property type="entry name" value="D-isomer_DH_NAD-bd"/>
</dbReference>
<dbReference type="GO" id="GO:0016491">
    <property type="term" value="F:oxidoreductase activity"/>
    <property type="evidence" value="ECO:0007669"/>
    <property type="project" value="UniProtKB-KW"/>
</dbReference>
<dbReference type="InterPro" id="IPR036291">
    <property type="entry name" value="NAD(P)-bd_dom_sf"/>
</dbReference>
<evidence type="ECO:0000313" key="5">
    <source>
        <dbReference type="Proteomes" id="UP000231259"/>
    </source>
</evidence>
<feature type="domain" description="D-isomer specific 2-hydroxyacid dehydrogenase NAD-binding" evidence="3">
    <location>
        <begin position="110"/>
        <end position="282"/>
    </location>
</feature>
<evidence type="ECO:0000256" key="2">
    <source>
        <dbReference type="ARBA" id="ARBA00023027"/>
    </source>
</evidence>
<organism evidence="4 5">
    <name type="scientific">Puniceibacterium antarcticum</name>
    <dbReference type="NCBI Taxonomy" id="1206336"/>
    <lineage>
        <taxon>Bacteria</taxon>
        <taxon>Pseudomonadati</taxon>
        <taxon>Pseudomonadota</taxon>
        <taxon>Alphaproteobacteria</taxon>
        <taxon>Rhodobacterales</taxon>
        <taxon>Paracoccaceae</taxon>
        <taxon>Puniceibacterium</taxon>
    </lineage>
</organism>
<evidence type="ECO:0000259" key="3">
    <source>
        <dbReference type="Pfam" id="PF02826"/>
    </source>
</evidence>
<name>A0A2G8QWW4_9RHOB</name>
<evidence type="ECO:0000313" key="4">
    <source>
        <dbReference type="EMBL" id="PIL13795.1"/>
    </source>
</evidence>
<comment type="caution">
    <text evidence="4">The sequence shown here is derived from an EMBL/GenBank/DDBJ whole genome shotgun (WGS) entry which is preliminary data.</text>
</comment>
<dbReference type="PANTHER" id="PTHR43333">
    <property type="entry name" value="2-HACID_DH_C DOMAIN-CONTAINING PROTEIN"/>
    <property type="match status" value="1"/>
</dbReference>
<dbReference type="Gene3D" id="3.40.50.720">
    <property type="entry name" value="NAD(P)-binding Rossmann-like Domain"/>
    <property type="match status" value="2"/>
</dbReference>
<dbReference type="Proteomes" id="UP000231259">
    <property type="component" value="Unassembled WGS sequence"/>
</dbReference>